<proteinExistence type="predicted"/>
<sequence length="84" mass="9727">MIHHLATRVAMATCWHPRGGFVFVRPELGISFRTPVRKWPDSPKIPEQSNFQHYSIRYDTYHQQLASDKRRVKSGSYPAFANPG</sequence>
<keyword evidence="2" id="KW-1185">Reference proteome</keyword>
<dbReference type="EMBL" id="BGPR01106799">
    <property type="protein sequence ID" value="GBM77497.1"/>
    <property type="molecule type" value="Genomic_DNA"/>
</dbReference>
<evidence type="ECO:0000313" key="2">
    <source>
        <dbReference type="Proteomes" id="UP000499080"/>
    </source>
</evidence>
<name>A0A4Y2II95_ARAVE</name>
<dbReference type="AlphaFoldDB" id="A0A4Y2II95"/>
<organism evidence="1 2">
    <name type="scientific">Araneus ventricosus</name>
    <name type="common">Orbweaver spider</name>
    <name type="synonym">Epeira ventricosa</name>
    <dbReference type="NCBI Taxonomy" id="182803"/>
    <lineage>
        <taxon>Eukaryota</taxon>
        <taxon>Metazoa</taxon>
        <taxon>Ecdysozoa</taxon>
        <taxon>Arthropoda</taxon>
        <taxon>Chelicerata</taxon>
        <taxon>Arachnida</taxon>
        <taxon>Araneae</taxon>
        <taxon>Araneomorphae</taxon>
        <taxon>Entelegynae</taxon>
        <taxon>Araneoidea</taxon>
        <taxon>Araneidae</taxon>
        <taxon>Araneus</taxon>
    </lineage>
</organism>
<reference evidence="1 2" key="1">
    <citation type="journal article" date="2019" name="Sci. Rep.">
        <title>Orb-weaving spider Araneus ventricosus genome elucidates the spidroin gene catalogue.</title>
        <authorList>
            <person name="Kono N."/>
            <person name="Nakamura H."/>
            <person name="Ohtoshi R."/>
            <person name="Moran D.A.P."/>
            <person name="Shinohara A."/>
            <person name="Yoshida Y."/>
            <person name="Fujiwara M."/>
            <person name="Mori M."/>
            <person name="Tomita M."/>
            <person name="Arakawa K."/>
        </authorList>
    </citation>
    <scope>NUCLEOTIDE SEQUENCE [LARGE SCALE GENOMIC DNA]</scope>
</reference>
<protein>
    <submittedName>
        <fullName evidence="1">Uncharacterized protein</fullName>
    </submittedName>
</protein>
<evidence type="ECO:0000313" key="1">
    <source>
        <dbReference type="EMBL" id="GBM77497.1"/>
    </source>
</evidence>
<gene>
    <name evidence="1" type="ORF">AVEN_216781_1</name>
</gene>
<accession>A0A4Y2II95</accession>
<comment type="caution">
    <text evidence="1">The sequence shown here is derived from an EMBL/GenBank/DDBJ whole genome shotgun (WGS) entry which is preliminary data.</text>
</comment>
<dbReference type="Proteomes" id="UP000499080">
    <property type="component" value="Unassembled WGS sequence"/>
</dbReference>